<protein>
    <submittedName>
        <fullName evidence="2">Membrane protein</fullName>
    </submittedName>
</protein>
<feature type="transmembrane region" description="Helical" evidence="1">
    <location>
        <begin position="162"/>
        <end position="180"/>
    </location>
</feature>
<dbReference type="GO" id="GO:0140359">
    <property type="term" value="F:ABC-type transporter activity"/>
    <property type="evidence" value="ECO:0007669"/>
    <property type="project" value="InterPro"/>
</dbReference>
<dbReference type="Pfam" id="PF12679">
    <property type="entry name" value="ABC2_membrane_2"/>
    <property type="match status" value="1"/>
</dbReference>
<keyword evidence="3" id="KW-1185">Reference proteome</keyword>
<keyword evidence="1" id="KW-1133">Transmembrane helix</keyword>
<feature type="transmembrane region" description="Helical" evidence="1">
    <location>
        <begin position="134"/>
        <end position="155"/>
    </location>
</feature>
<name>A0AAU9DBS5_9FUSO</name>
<accession>A0AAU9DBS5</accession>
<organism evidence="2 3">
    <name type="scientific">Haliovirga abyssi</name>
    <dbReference type="NCBI Taxonomy" id="2996794"/>
    <lineage>
        <taxon>Bacteria</taxon>
        <taxon>Fusobacteriati</taxon>
        <taxon>Fusobacteriota</taxon>
        <taxon>Fusobacteriia</taxon>
        <taxon>Fusobacteriales</taxon>
        <taxon>Haliovirgaceae</taxon>
        <taxon>Haliovirga</taxon>
    </lineage>
</organism>
<dbReference type="RefSeq" id="WP_307904520.1">
    <property type="nucleotide sequence ID" value="NZ_AP027059.1"/>
</dbReference>
<feature type="transmembrane region" description="Helical" evidence="1">
    <location>
        <begin position="96"/>
        <end position="122"/>
    </location>
</feature>
<dbReference type="EMBL" id="AP027059">
    <property type="protein sequence ID" value="BDU49568.1"/>
    <property type="molecule type" value="Genomic_DNA"/>
</dbReference>
<dbReference type="AlphaFoldDB" id="A0AAU9DBS5"/>
<dbReference type="Proteomes" id="UP001321582">
    <property type="component" value="Chromosome"/>
</dbReference>
<reference evidence="2 3" key="1">
    <citation type="submission" date="2022-11" db="EMBL/GenBank/DDBJ databases">
        <title>Haliovirga abyssi gen. nov., sp. nov., a mesophilic fermentative bacterium isolated from the Iheya North hydrothermal field and the proposal of Haliovirgaceae fam. nov.</title>
        <authorList>
            <person name="Miyazaki U."/>
            <person name="Tame A."/>
            <person name="Miyazaki J."/>
            <person name="Takai K."/>
            <person name="Sawayama S."/>
            <person name="Kitajima M."/>
            <person name="Okamoto A."/>
            <person name="Nakagawa S."/>
        </authorList>
    </citation>
    <scope>NUCLEOTIDE SEQUENCE [LARGE SCALE GENOMIC DNA]</scope>
    <source>
        <strain evidence="2 3">IC12</strain>
    </source>
</reference>
<sequence>MRQIISIAKFTIKENIFNRVFNGFIMFGVVLILATSVLKDISLYEESRVIQDTGLFLIEFFVLLIAIFISSNQFLKDKKEKSIYIVLTKPVTRGMYIVGRLLGMILSILLNIAIMGGILFGIVIWQHGKIDINYIYMLTAIFYKLSIVASIGVFFSVISDSFITSNIFTFSVYILGHAVLELKMLGDKVSNPIYKWILDLLYYILPNFRVLNYRDYLTPEKFDFVNLTLYTFGYIFVITAMTNIIFQNRKI</sequence>
<proteinExistence type="predicted"/>
<dbReference type="PANTHER" id="PTHR43471:SF10">
    <property type="entry name" value="SLL1107 PROTEIN"/>
    <property type="match status" value="1"/>
</dbReference>
<feature type="transmembrane region" description="Helical" evidence="1">
    <location>
        <begin position="227"/>
        <end position="246"/>
    </location>
</feature>
<gene>
    <name evidence="2" type="primary">xapB</name>
    <name evidence="2" type="ORF">HLVA_01370</name>
</gene>
<feature type="transmembrane region" description="Helical" evidence="1">
    <location>
        <begin position="20"/>
        <end position="38"/>
    </location>
</feature>
<dbReference type="PANTHER" id="PTHR43471">
    <property type="entry name" value="ABC TRANSPORTER PERMEASE"/>
    <property type="match status" value="1"/>
</dbReference>
<evidence type="ECO:0000256" key="1">
    <source>
        <dbReference type="SAM" id="Phobius"/>
    </source>
</evidence>
<evidence type="ECO:0000313" key="2">
    <source>
        <dbReference type="EMBL" id="BDU49568.1"/>
    </source>
</evidence>
<evidence type="ECO:0000313" key="3">
    <source>
        <dbReference type="Proteomes" id="UP001321582"/>
    </source>
</evidence>
<keyword evidence="1" id="KW-0812">Transmembrane</keyword>
<keyword evidence="1" id="KW-0472">Membrane</keyword>
<dbReference type="KEGG" id="haby:HLVA_01370"/>
<feature type="transmembrane region" description="Helical" evidence="1">
    <location>
        <begin position="53"/>
        <end position="75"/>
    </location>
</feature>
<dbReference type="GO" id="GO:0005886">
    <property type="term" value="C:plasma membrane"/>
    <property type="evidence" value="ECO:0007669"/>
    <property type="project" value="UniProtKB-SubCell"/>
</dbReference>